<evidence type="ECO:0000256" key="1">
    <source>
        <dbReference type="ARBA" id="ARBA00000450"/>
    </source>
</evidence>
<dbReference type="InterPro" id="IPR001279">
    <property type="entry name" value="Metallo-B-lactamas"/>
</dbReference>
<sequence length="281" mass="31532">MMVTEPRFFSSSILPVREWLLLRRGSFNKLPLRVRVGYFHHPHLGHSLIDTGYCNVDTLRKLKQGPLLAAYRLLMRPTTLRDDPLSAGLSLLDLCKQDIQTVILTHFHADHIGGLRDLPDVQILCSRKAWETFRNKSATKNAMTGVFGGLLPDGIEKRLRFFEDFRTAPAPNRLEPGRDIAADGSVLVIDLPGHLDGHVGLCFPDLPTPLLYATDTQWLIRAITEDRLPGFPASLVCHDRRAMLSSVAKVRSFFEQGGEIMLCHDPVAHRLDLDIGLERAS</sequence>
<dbReference type="EMBL" id="CP117268">
    <property type="protein sequence ID" value="WFS25947.1"/>
    <property type="molecule type" value="Genomic_DNA"/>
</dbReference>
<evidence type="ECO:0000256" key="2">
    <source>
        <dbReference type="ARBA" id="ARBA00001947"/>
    </source>
</evidence>
<comment type="catalytic activity">
    <reaction evidence="1">
        <text>an N-acyl-L-homoserine lactone + H2O = an N-acyl-L-homoserine + H(+)</text>
        <dbReference type="Rhea" id="RHEA:22576"/>
        <dbReference type="ChEBI" id="CHEBI:15377"/>
        <dbReference type="ChEBI" id="CHEBI:15378"/>
        <dbReference type="ChEBI" id="CHEBI:55474"/>
        <dbReference type="ChEBI" id="CHEBI:58921"/>
        <dbReference type="EC" id="3.1.1.81"/>
    </reaction>
</comment>
<dbReference type="InterPro" id="IPR051013">
    <property type="entry name" value="MBL_superfamily_lactonases"/>
</dbReference>
<dbReference type="RefSeq" id="WP_161990980.1">
    <property type="nucleotide sequence ID" value="NZ_CP117268.1"/>
</dbReference>
<evidence type="ECO:0000256" key="5">
    <source>
        <dbReference type="ARBA" id="ARBA00022723"/>
    </source>
</evidence>
<dbReference type="InterPro" id="IPR036866">
    <property type="entry name" value="RibonucZ/Hydroxyglut_hydro"/>
</dbReference>
<evidence type="ECO:0000256" key="7">
    <source>
        <dbReference type="ARBA" id="ARBA00022833"/>
    </source>
</evidence>
<dbReference type="Pfam" id="PF00753">
    <property type="entry name" value="Lactamase_B"/>
    <property type="match status" value="1"/>
</dbReference>
<proteinExistence type="inferred from homology"/>
<name>A0ABY8IQF4_9HYPH</name>
<keyword evidence="5" id="KW-0479">Metal-binding</keyword>
<evidence type="ECO:0000259" key="8">
    <source>
        <dbReference type="SMART" id="SM00849"/>
    </source>
</evidence>
<reference evidence="9 10" key="1">
    <citation type="journal article" date="2019" name="Phytopathology">
        <title>A Novel Group of Rhizobium tumorigenes-Like Agrobacteria Associated with Crown Gall Disease of Rhododendron and Blueberry.</title>
        <authorList>
            <person name="Kuzmanovic N."/>
            <person name="Behrens P."/>
            <person name="Idczak E."/>
            <person name="Wagner S."/>
            <person name="Gotz M."/>
            <person name="Sproer C."/>
            <person name="Bunk B."/>
            <person name="Overmann J."/>
            <person name="Smalla K."/>
        </authorList>
    </citation>
    <scope>NUCLEOTIDE SEQUENCE [LARGE SCALE GENOMIC DNA]</scope>
    <source>
        <strain evidence="10">rho-6.2</strain>
    </source>
</reference>
<keyword evidence="7" id="KW-0862">Zinc</keyword>
<geneLocation type="plasmid" evidence="9 10">
    <name>unnamed1</name>
</geneLocation>
<dbReference type="EC" id="3.1.1.81" evidence="4"/>
<dbReference type="SMART" id="SM00849">
    <property type="entry name" value="Lactamase_B"/>
    <property type="match status" value="1"/>
</dbReference>
<organism evidence="9 10">
    <name type="scientific">Rhizobium rhododendri</name>
    <dbReference type="NCBI Taxonomy" id="2506430"/>
    <lineage>
        <taxon>Bacteria</taxon>
        <taxon>Pseudomonadati</taxon>
        <taxon>Pseudomonadota</taxon>
        <taxon>Alphaproteobacteria</taxon>
        <taxon>Hyphomicrobiales</taxon>
        <taxon>Rhizobiaceae</taxon>
        <taxon>Rhizobium/Agrobacterium group</taxon>
        <taxon>Rhizobium</taxon>
    </lineage>
</organism>
<feature type="domain" description="Metallo-beta-lactamase" evidence="8">
    <location>
        <begin position="33"/>
        <end position="264"/>
    </location>
</feature>
<keyword evidence="6" id="KW-0378">Hydrolase</keyword>
<keyword evidence="10" id="KW-1185">Reference proteome</keyword>
<comment type="cofactor">
    <cofactor evidence="2">
        <name>Zn(2+)</name>
        <dbReference type="ChEBI" id="CHEBI:29105"/>
    </cofactor>
</comment>
<evidence type="ECO:0000256" key="6">
    <source>
        <dbReference type="ARBA" id="ARBA00022801"/>
    </source>
</evidence>
<evidence type="ECO:0000256" key="4">
    <source>
        <dbReference type="ARBA" id="ARBA00013131"/>
    </source>
</evidence>
<dbReference type="Proteomes" id="UP000318939">
    <property type="component" value="Plasmid unnamed1"/>
</dbReference>
<dbReference type="SUPFAM" id="SSF56281">
    <property type="entry name" value="Metallo-hydrolase/oxidoreductase"/>
    <property type="match status" value="1"/>
</dbReference>
<evidence type="ECO:0000256" key="3">
    <source>
        <dbReference type="ARBA" id="ARBA00007749"/>
    </source>
</evidence>
<protein>
    <recommendedName>
        <fullName evidence="4">quorum-quenching N-acyl-homoserine lactonase</fullName>
        <ecNumber evidence="4">3.1.1.81</ecNumber>
    </recommendedName>
</protein>
<dbReference type="Gene3D" id="3.60.15.10">
    <property type="entry name" value="Ribonuclease Z/Hydroxyacylglutathione hydrolase-like"/>
    <property type="match status" value="1"/>
</dbReference>
<accession>A0ABY8IQF4</accession>
<evidence type="ECO:0000313" key="10">
    <source>
        <dbReference type="Proteomes" id="UP000318939"/>
    </source>
</evidence>
<dbReference type="PANTHER" id="PTHR42978:SF2">
    <property type="entry name" value="102 KBASES UNSTABLE REGION: FROM 1 TO 119443"/>
    <property type="match status" value="1"/>
</dbReference>
<keyword evidence="9" id="KW-0614">Plasmid</keyword>
<comment type="similarity">
    <text evidence="3">Belongs to the metallo-beta-lactamase superfamily.</text>
</comment>
<evidence type="ECO:0000313" key="9">
    <source>
        <dbReference type="EMBL" id="WFS25947.1"/>
    </source>
</evidence>
<reference evidence="9 10" key="2">
    <citation type="journal article" date="2023" name="MicrobiologyOpen">
        <title>Genomics of the tumorigenes clade of the family Rhizobiaceae and description of Rhizobium rhododendri sp. nov.</title>
        <authorList>
            <person name="Kuzmanovic N."/>
            <person name="diCenzo G.C."/>
            <person name="Bunk B."/>
            <person name="Sproeer C."/>
            <person name="Fruehling A."/>
            <person name="Neumann-Schaal M."/>
            <person name="Overmann J."/>
            <person name="Smalla K."/>
        </authorList>
    </citation>
    <scope>NUCLEOTIDE SEQUENCE [LARGE SCALE GENOMIC DNA]</scope>
    <source>
        <strain evidence="10">rho-6.2</strain>
        <plasmid evidence="9 10">unnamed1</plasmid>
    </source>
</reference>
<dbReference type="PANTHER" id="PTHR42978">
    <property type="entry name" value="QUORUM-QUENCHING LACTONASE YTNP-RELATED-RELATED"/>
    <property type="match status" value="1"/>
</dbReference>
<gene>
    <name evidence="9" type="ORF">PR018_20750</name>
</gene>